<keyword evidence="4 10" id="KW-0812">Transmembrane</keyword>
<accession>A0A182XUR7</accession>
<dbReference type="STRING" id="34691.A0A182XUR7"/>
<keyword evidence="3" id="KW-0716">Sensory transduction</keyword>
<evidence type="ECO:0000313" key="12">
    <source>
        <dbReference type="Proteomes" id="UP000076407"/>
    </source>
</evidence>
<dbReference type="GO" id="GO:0005886">
    <property type="term" value="C:plasma membrane"/>
    <property type="evidence" value="ECO:0007669"/>
    <property type="project" value="UniProtKB-SubCell"/>
</dbReference>
<keyword evidence="9" id="KW-0807">Transducer</keyword>
<dbReference type="InterPro" id="IPR004117">
    <property type="entry name" value="7tm6_olfct_rcpt"/>
</dbReference>
<evidence type="ECO:0000256" key="8">
    <source>
        <dbReference type="ARBA" id="ARBA00023170"/>
    </source>
</evidence>
<dbReference type="GO" id="GO:0007165">
    <property type="term" value="P:signal transduction"/>
    <property type="evidence" value="ECO:0007669"/>
    <property type="project" value="UniProtKB-KW"/>
</dbReference>
<keyword evidence="7 10" id="KW-0472">Membrane</keyword>
<evidence type="ECO:0000256" key="9">
    <source>
        <dbReference type="ARBA" id="ARBA00023224"/>
    </source>
</evidence>
<dbReference type="VEuPathDB" id="VectorBase:AQUA016058"/>
<evidence type="ECO:0000256" key="2">
    <source>
        <dbReference type="ARBA" id="ARBA00022475"/>
    </source>
</evidence>
<evidence type="ECO:0000256" key="1">
    <source>
        <dbReference type="ARBA" id="ARBA00004651"/>
    </source>
</evidence>
<evidence type="ECO:0000256" key="5">
    <source>
        <dbReference type="ARBA" id="ARBA00022725"/>
    </source>
</evidence>
<comment type="subcellular location">
    <subcellularLocation>
        <location evidence="1">Cell membrane</location>
        <topology evidence="1">Multi-pass membrane protein</topology>
    </subcellularLocation>
</comment>
<dbReference type="Proteomes" id="UP000076407">
    <property type="component" value="Unassembled WGS sequence"/>
</dbReference>
<dbReference type="GO" id="GO:0004984">
    <property type="term" value="F:olfactory receptor activity"/>
    <property type="evidence" value="ECO:0007669"/>
    <property type="project" value="InterPro"/>
</dbReference>
<dbReference type="EnsemblMetazoa" id="AQUA016058-RA">
    <property type="protein sequence ID" value="AQUA016058-PA"/>
    <property type="gene ID" value="AQUA016058"/>
</dbReference>
<dbReference type="PANTHER" id="PTHR21137:SF35">
    <property type="entry name" value="ODORANT RECEPTOR 19A-RELATED"/>
    <property type="match status" value="1"/>
</dbReference>
<evidence type="ECO:0000313" key="11">
    <source>
        <dbReference type="EnsemblMetazoa" id="AQUA016058-PA"/>
    </source>
</evidence>
<keyword evidence="12" id="KW-1185">Reference proteome</keyword>
<dbReference type="PANTHER" id="PTHR21137">
    <property type="entry name" value="ODORANT RECEPTOR"/>
    <property type="match status" value="1"/>
</dbReference>
<protein>
    <submittedName>
        <fullName evidence="11">Uncharacterized protein</fullName>
    </submittedName>
</protein>
<keyword evidence="8" id="KW-0675">Receptor</keyword>
<evidence type="ECO:0000256" key="10">
    <source>
        <dbReference type="SAM" id="Phobius"/>
    </source>
</evidence>
<name>A0A182XUR7_ANOQN</name>
<feature type="transmembrane region" description="Helical" evidence="10">
    <location>
        <begin position="130"/>
        <end position="154"/>
    </location>
</feature>
<dbReference type="Pfam" id="PF02949">
    <property type="entry name" value="7tm_6"/>
    <property type="match status" value="1"/>
</dbReference>
<feature type="transmembrane region" description="Helical" evidence="10">
    <location>
        <begin position="313"/>
        <end position="334"/>
    </location>
</feature>
<feature type="transmembrane region" description="Helical" evidence="10">
    <location>
        <begin position="199"/>
        <end position="222"/>
    </location>
</feature>
<keyword evidence="2" id="KW-1003">Cell membrane</keyword>
<evidence type="ECO:0000256" key="6">
    <source>
        <dbReference type="ARBA" id="ARBA00022989"/>
    </source>
</evidence>
<reference evidence="11" key="1">
    <citation type="submission" date="2020-05" db="UniProtKB">
        <authorList>
            <consortium name="EnsemblMetazoa"/>
        </authorList>
    </citation>
    <scope>IDENTIFICATION</scope>
    <source>
        <strain evidence="11">SANGQUA</strain>
    </source>
</reference>
<proteinExistence type="predicted"/>
<keyword evidence="5" id="KW-0552">Olfaction</keyword>
<evidence type="ECO:0000256" key="7">
    <source>
        <dbReference type="ARBA" id="ARBA00023136"/>
    </source>
</evidence>
<evidence type="ECO:0000256" key="4">
    <source>
        <dbReference type="ARBA" id="ARBA00022692"/>
    </source>
</evidence>
<dbReference type="GO" id="GO:0005549">
    <property type="term" value="F:odorant binding"/>
    <property type="evidence" value="ECO:0007669"/>
    <property type="project" value="InterPro"/>
</dbReference>
<feature type="transmembrane region" description="Helical" evidence="10">
    <location>
        <begin position="285"/>
        <end position="307"/>
    </location>
</feature>
<evidence type="ECO:0000256" key="3">
    <source>
        <dbReference type="ARBA" id="ARBA00022606"/>
    </source>
</evidence>
<dbReference type="AlphaFoldDB" id="A0A182XUR7"/>
<keyword evidence="6 10" id="KW-1133">Transmembrane helix</keyword>
<sequence>MLFQELPNDRAVLPLLLYIQERLGFWGDRTTRVRHPVAFVAFWITVAIPKLATDYSDVESFICSMAELAFVGNVFCGGMALWSVYDAFRQFIEQVIRLTKYLYRYHHPLQTVREQLLQFNRLVHRHINRYCFFILILIMFYLVAPVITSFGVYFQSIWQSYHLANGTVRTWNISEEVPCRQFSLHMEQDFYGLQHRTNILHYTLYIAVIVPMMFTTACTVHVKVLTIACSVRYAEMLLQIVILKLDNLHRMPNQKSIREELHDIIHVHQRTLDCIALLVQALRPILMVQLVFCVFIWCLMMLFFTIADKLSVTFVNLAILFVVITIETFSACYFGTRLSTQAVELSKSVYGCGWPAMDRDIQQGLRMVLHRTQSPVGIQAGKFCFVDVELFQNMVNKSYSFFIVLKDAF</sequence>
<organism evidence="11 12">
    <name type="scientific">Anopheles quadriannulatus</name>
    <name type="common">Mosquito</name>
    <dbReference type="NCBI Taxonomy" id="34691"/>
    <lineage>
        <taxon>Eukaryota</taxon>
        <taxon>Metazoa</taxon>
        <taxon>Ecdysozoa</taxon>
        <taxon>Arthropoda</taxon>
        <taxon>Hexapoda</taxon>
        <taxon>Insecta</taxon>
        <taxon>Pterygota</taxon>
        <taxon>Neoptera</taxon>
        <taxon>Endopterygota</taxon>
        <taxon>Diptera</taxon>
        <taxon>Nematocera</taxon>
        <taxon>Culicoidea</taxon>
        <taxon>Culicidae</taxon>
        <taxon>Anophelinae</taxon>
        <taxon>Anopheles</taxon>
    </lineage>
</organism>